<proteinExistence type="inferred from homology"/>
<dbReference type="Pfam" id="PF06530">
    <property type="entry name" value="Phage_antitermQ"/>
    <property type="match status" value="1"/>
</dbReference>
<dbReference type="GO" id="GO:0003677">
    <property type="term" value="F:DNA binding"/>
    <property type="evidence" value="ECO:0007669"/>
    <property type="project" value="UniProtKB-KW"/>
</dbReference>
<evidence type="ECO:0000256" key="3">
    <source>
        <dbReference type="ARBA" id="ARBA00023125"/>
    </source>
</evidence>
<accession>A0A1S9J551</accession>
<dbReference type="EMBL" id="MSJS02000084">
    <property type="protein sequence ID" value="OOO78026.1"/>
    <property type="molecule type" value="Genomic_DNA"/>
</dbReference>
<evidence type="ECO:0000256" key="4">
    <source>
        <dbReference type="ARBA" id="ARBA00023163"/>
    </source>
</evidence>
<keyword evidence="3" id="KW-0238">DNA-binding</keyword>
<organism evidence="5">
    <name type="scientific">Shigella boydii</name>
    <dbReference type="NCBI Taxonomy" id="621"/>
    <lineage>
        <taxon>Bacteria</taxon>
        <taxon>Pseudomonadati</taxon>
        <taxon>Pseudomonadota</taxon>
        <taxon>Gammaproteobacteria</taxon>
        <taxon>Enterobacterales</taxon>
        <taxon>Enterobacteriaceae</taxon>
        <taxon>Shigella</taxon>
    </lineage>
</organism>
<dbReference type="Proteomes" id="UP000868349">
    <property type="component" value="Unassembled WGS sequence"/>
</dbReference>
<dbReference type="RefSeq" id="WP_001204825.1">
    <property type="nucleotide sequence ID" value="NZ_MSJS02000084.1"/>
</dbReference>
<dbReference type="InterPro" id="IPR010534">
    <property type="entry name" value="Phage_933W_GpQ"/>
</dbReference>
<gene>
    <name evidence="5" type="ORF">AJR17_018930</name>
</gene>
<reference evidence="5" key="1">
    <citation type="submission" date="2017-02" db="EMBL/GenBank/DDBJ databases">
        <title>Shigella draft genomes.</title>
        <authorList>
            <person name="Weis A.M."/>
            <person name="Weimer B.C."/>
            <person name="Gilpin B."/>
        </authorList>
    </citation>
    <scope>NUCLEOTIDE SEQUENCE [LARGE SCALE GENOMIC DNA]</scope>
    <source>
        <strain evidence="5">BCW_4868</strain>
    </source>
</reference>
<protein>
    <submittedName>
        <fullName evidence="5">Antitermination protein</fullName>
    </submittedName>
</protein>
<keyword evidence="4" id="KW-0804">Transcription</keyword>
<evidence type="ECO:0000256" key="2">
    <source>
        <dbReference type="ARBA" id="ARBA00023015"/>
    </source>
</evidence>
<sequence>MRDIQQVLERWGAWAANNRENVTWSSVAAGFKGIIPAKITSRPPCCDDDAMVICGCIARLYRNNRDLHDLLVDYYVLGKTFMALARKHGCSDGHIGKRLQKAEGVVEGMLMMLDVKLEMDRYVERDSVTA</sequence>
<dbReference type="AlphaFoldDB" id="A0A1S9J551"/>
<name>A0A1S9J551_SHIBO</name>
<comment type="caution">
    <text evidence="5">The sequence shown here is derived from an EMBL/GenBank/DDBJ whole genome shotgun (WGS) entry which is preliminary data.</text>
</comment>
<evidence type="ECO:0000256" key="1">
    <source>
        <dbReference type="ARBA" id="ARBA00010234"/>
    </source>
</evidence>
<comment type="similarity">
    <text evidence="1">Belongs to the phage antitermination Q type 1 family.</text>
</comment>
<dbReference type="GO" id="GO:0060567">
    <property type="term" value="P:negative regulation of termination of DNA-templated transcription"/>
    <property type="evidence" value="ECO:0007669"/>
    <property type="project" value="InterPro"/>
</dbReference>
<evidence type="ECO:0000313" key="5">
    <source>
        <dbReference type="EMBL" id="OOO78026.1"/>
    </source>
</evidence>
<keyword evidence="2" id="KW-0805">Transcription regulation</keyword>